<comment type="catalytic activity">
    <reaction evidence="16">
        <text>phosphoenolpyruvate + UDP-N-acetyl-alpha-D-glucosamine = UDP-N-acetyl-3-O-(1-carboxyvinyl)-alpha-D-glucosamine + phosphate</text>
        <dbReference type="Rhea" id="RHEA:18681"/>
        <dbReference type="ChEBI" id="CHEBI:43474"/>
        <dbReference type="ChEBI" id="CHEBI:57705"/>
        <dbReference type="ChEBI" id="CHEBI:58702"/>
        <dbReference type="ChEBI" id="CHEBI:68483"/>
        <dbReference type="EC" id="2.5.1.7"/>
    </reaction>
</comment>
<comment type="function">
    <text evidence="10">Cell wall formation. Adds enolpyruvyl to UDP-N-acetylglucosamine.</text>
</comment>
<dbReference type="GO" id="GO:0008360">
    <property type="term" value="P:regulation of cell shape"/>
    <property type="evidence" value="ECO:0007669"/>
    <property type="project" value="UniProtKB-KW"/>
</dbReference>
<evidence type="ECO:0000256" key="9">
    <source>
        <dbReference type="ARBA" id="ARBA00023316"/>
    </source>
</evidence>
<keyword evidence="8" id="KW-0131">Cell cycle</keyword>
<dbReference type="GO" id="GO:0051301">
    <property type="term" value="P:cell division"/>
    <property type="evidence" value="ECO:0007669"/>
    <property type="project" value="UniProtKB-KW"/>
</dbReference>
<gene>
    <name evidence="18" type="ORF">AQJ46_41765</name>
</gene>
<accession>A0A101RNG7</accession>
<evidence type="ECO:0000256" key="12">
    <source>
        <dbReference type="ARBA" id="ARBA00039108"/>
    </source>
</evidence>
<dbReference type="PANTHER" id="PTHR43783">
    <property type="entry name" value="UDP-N-ACETYLGLUCOSAMINE 1-CARBOXYVINYLTRANSFERASE"/>
    <property type="match status" value="1"/>
</dbReference>
<dbReference type="GO" id="GO:0008760">
    <property type="term" value="F:UDP-N-acetylglucosamine 1-carboxyvinyltransferase activity"/>
    <property type="evidence" value="ECO:0007669"/>
    <property type="project" value="UniProtKB-EC"/>
</dbReference>
<reference evidence="18 19" key="1">
    <citation type="submission" date="2015-10" db="EMBL/GenBank/DDBJ databases">
        <title>Draft genome sequence of Streptomyces canus DSM 40017, type strain for the species Streptomyces canus.</title>
        <authorList>
            <person name="Ruckert C."/>
            <person name="Winkler A."/>
            <person name="Kalinowski J."/>
            <person name="Kampfer P."/>
            <person name="Glaeser S."/>
        </authorList>
    </citation>
    <scope>NUCLEOTIDE SEQUENCE [LARGE SCALE GENOMIC DNA]</scope>
    <source>
        <strain evidence="18 19">DSM 40017</strain>
    </source>
</reference>
<dbReference type="InterPro" id="IPR013792">
    <property type="entry name" value="RNA3'P_cycl/enolpyr_Trfase_a/b"/>
</dbReference>
<evidence type="ECO:0000256" key="15">
    <source>
        <dbReference type="ARBA" id="ARBA00042842"/>
    </source>
</evidence>
<comment type="subcellular location">
    <subcellularLocation>
        <location evidence="1">Cytoplasm</location>
    </subcellularLocation>
</comment>
<keyword evidence="9" id="KW-0961">Cell wall biogenesis/degradation</keyword>
<dbReference type="GO" id="GO:0071555">
    <property type="term" value="P:cell wall organization"/>
    <property type="evidence" value="ECO:0007669"/>
    <property type="project" value="UniProtKB-KW"/>
</dbReference>
<dbReference type="EMBL" id="LMWU01000055">
    <property type="protein sequence ID" value="KUN58807.1"/>
    <property type="molecule type" value="Genomic_DNA"/>
</dbReference>
<keyword evidence="7" id="KW-0573">Peptidoglycan synthesis</keyword>
<evidence type="ECO:0000256" key="11">
    <source>
        <dbReference type="ARBA" id="ARBA00038367"/>
    </source>
</evidence>
<evidence type="ECO:0000256" key="13">
    <source>
        <dbReference type="ARBA" id="ARBA00039754"/>
    </source>
</evidence>
<protein>
    <recommendedName>
        <fullName evidence="13">UDP-N-acetylglucosamine 1-carboxyvinyltransferase</fullName>
        <ecNumber evidence="12">2.5.1.7</ecNumber>
    </recommendedName>
    <alternativeName>
        <fullName evidence="14">Enoylpyruvate transferase</fullName>
    </alternativeName>
    <alternativeName>
        <fullName evidence="15">UDP-N-acetylglucosamine enolpyruvyl transferase</fullName>
    </alternativeName>
</protein>
<evidence type="ECO:0000256" key="4">
    <source>
        <dbReference type="ARBA" id="ARBA00022618"/>
    </source>
</evidence>
<keyword evidence="3" id="KW-0963">Cytoplasm</keyword>
<dbReference type="PANTHER" id="PTHR43783:SF1">
    <property type="entry name" value="UDP-N-ACETYLGLUCOSAMINE 1-CARBOXYVINYLTRANSFERASE"/>
    <property type="match status" value="1"/>
</dbReference>
<name>A0A101RNG7_9ACTN</name>
<sequence>MPDVPAEAVLNVSGGRPLRGRYRVQGSKNAALHLIAAALLADAPVTVRRAPDIVDLVVYERLLQYSGWHAAMDANRSTFTLEPTGQIRHEVHSALGGLVRTTPVLAAALLARTGRVTWPRAGGDAFCPRPTDRHEAVMRAAGAVLESHGSGITATCPTGLWPFRVDVATRFGASRGATVTALLLAARVRGNSLIINPSHEPEVRETVAFLGQRGVIVDQDEEGLHVAGSDWIAGGEVDVPGDRDEAATVICAAAATGGEVHLEGIALHELTEGLTEVLTRTGISLSAAGAQCVEAKSAGPLNGVEAVTGEGLLPSNAGPPLAAMLTQARSDSVITEGVYPSRDTHIAPLSRFGAHISSAGPVIRVRSGAKLRATDTEVGDIRGAAAVVIAALVAQGTSVLHVGHPVWRGYQHLTSGLQALGADLTVERQED</sequence>
<evidence type="ECO:0000256" key="10">
    <source>
        <dbReference type="ARBA" id="ARBA00037534"/>
    </source>
</evidence>
<dbReference type="Pfam" id="PF00275">
    <property type="entry name" value="EPSP_synthase"/>
    <property type="match status" value="1"/>
</dbReference>
<dbReference type="Gene3D" id="3.65.10.10">
    <property type="entry name" value="Enolpyruvate transferase domain"/>
    <property type="match status" value="2"/>
</dbReference>
<feature type="domain" description="Enolpyruvate transferase" evidence="17">
    <location>
        <begin position="13"/>
        <end position="410"/>
    </location>
</feature>
<dbReference type="InterPro" id="IPR001986">
    <property type="entry name" value="Enolpyruvate_Tfrase_dom"/>
</dbReference>
<dbReference type="GO" id="GO:0009252">
    <property type="term" value="P:peptidoglycan biosynthetic process"/>
    <property type="evidence" value="ECO:0007669"/>
    <property type="project" value="UniProtKB-KW"/>
</dbReference>
<evidence type="ECO:0000256" key="3">
    <source>
        <dbReference type="ARBA" id="ARBA00022490"/>
    </source>
</evidence>
<dbReference type="Proteomes" id="UP000053669">
    <property type="component" value="Unassembled WGS sequence"/>
</dbReference>
<evidence type="ECO:0000256" key="2">
    <source>
        <dbReference type="ARBA" id="ARBA00004752"/>
    </source>
</evidence>
<comment type="similarity">
    <text evidence="11">Belongs to the EPSP synthase family. MurA subfamily.</text>
</comment>
<dbReference type="SUPFAM" id="SSF55205">
    <property type="entry name" value="EPT/RTPC-like"/>
    <property type="match status" value="1"/>
</dbReference>
<dbReference type="STRING" id="58343.AQJ46_41765"/>
<dbReference type="AlphaFoldDB" id="A0A101RNG7"/>
<evidence type="ECO:0000259" key="17">
    <source>
        <dbReference type="Pfam" id="PF00275"/>
    </source>
</evidence>
<comment type="caution">
    <text evidence="18">The sequence shown here is derived from an EMBL/GenBank/DDBJ whole genome shotgun (WGS) entry which is preliminary data.</text>
</comment>
<evidence type="ECO:0000256" key="14">
    <source>
        <dbReference type="ARBA" id="ARBA00042443"/>
    </source>
</evidence>
<dbReference type="RefSeq" id="WP_059210569.1">
    <property type="nucleotide sequence ID" value="NZ_KQ948674.1"/>
</dbReference>
<evidence type="ECO:0000313" key="19">
    <source>
        <dbReference type="Proteomes" id="UP000053669"/>
    </source>
</evidence>
<evidence type="ECO:0000256" key="16">
    <source>
        <dbReference type="ARBA" id="ARBA00047527"/>
    </source>
</evidence>
<evidence type="ECO:0000256" key="6">
    <source>
        <dbReference type="ARBA" id="ARBA00022960"/>
    </source>
</evidence>
<keyword evidence="4" id="KW-0132">Cell division</keyword>
<evidence type="ECO:0000256" key="8">
    <source>
        <dbReference type="ARBA" id="ARBA00023306"/>
    </source>
</evidence>
<dbReference type="EC" id="2.5.1.7" evidence="12"/>
<keyword evidence="6" id="KW-0133">Cell shape</keyword>
<evidence type="ECO:0000256" key="1">
    <source>
        <dbReference type="ARBA" id="ARBA00004496"/>
    </source>
</evidence>
<proteinExistence type="inferred from homology"/>
<evidence type="ECO:0000256" key="7">
    <source>
        <dbReference type="ARBA" id="ARBA00022984"/>
    </source>
</evidence>
<organism evidence="18 19">
    <name type="scientific">Streptomyces canus</name>
    <dbReference type="NCBI Taxonomy" id="58343"/>
    <lineage>
        <taxon>Bacteria</taxon>
        <taxon>Bacillati</taxon>
        <taxon>Actinomycetota</taxon>
        <taxon>Actinomycetes</taxon>
        <taxon>Kitasatosporales</taxon>
        <taxon>Streptomycetaceae</taxon>
        <taxon>Streptomyces</taxon>
        <taxon>Streptomyces aurantiacus group</taxon>
    </lineage>
</organism>
<comment type="pathway">
    <text evidence="2">Cell wall biogenesis; peptidoglycan biosynthesis.</text>
</comment>
<dbReference type="GO" id="GO:0005737">
    <property type="term" value="C:cytoplasm"/>
    <property type="evidence" value="ECO:0007669"/>
    <property type="project" value="UniProtKB-SubCell"/>
</dbReference>
<evidence type="ECO:0000256" key="5">
    <source>
        <dbReference type="ARBA" id="ARBA00022679"/>
    </source>
</evidence>
<dbReference type="InterPro" id="IPR050068">
    <property type="entry name" value="MurA_subfamily"/>
</dbReference>
<keyword evidence="5" id="KW-0808">Transferase</keyword>
<evidence type="ECO:0000313" key="18">
    <source>
        <dbReference type="EMBL" id="KUN58807.1"/>
    </source>
</evidence>
<dbReference type="InterPro" id="IPR036968">
    <property type="entry name" value="Enolpyruvate_Tfrase_sf"/>
</dbReference>